<evidence type="ECO:0000256" key="2">
    <source>
        <dbReference type="ARBA" id="ARBA00022490"/>
    </source>
</evidence>
<comment type="catalytic activity">
    <reaction evidence="1">
        <text>Cleavage of peptide bonds with very broad specificity.</text>
        <dbReference type="EC" id="3.4.25.1"/>
    </reaction>
</comment>
<dbReference type="Gene3D" id="3.60.20.10">
    <property type="entry name" value="Glutamine Phosphoribosylpyrophosphate, subunit 1, domain 1"/>
    <property type="match status" value="1"/>
</dbReference>
<dbReference type="STRING" id="64702.SAMN05443377_10264"/>
<name>A0A1H9Q1T5_9ACTN</name>
<evidence type="ECO:0000256" key="4">
    <source>
        <dbReference type="ARBA" id="ARBA00022698"/>
    </source>
</evidence>
<dbReference type="EC" id="3.4.25.1" evidence="9"/>
<keyword evidence="3" id="KW-0645">Protease</keyword>
<evidence type="ECO:0000313" key="10">
    <source>
        <dbReference type="EMBL" id="SER54045.1"/>
    </source>
</evidence>
<evidence type="ECO:0000256" key="6">
    <source>
        <dbReference type="ARBA" id="ARBA00022813"/>
    </source>
</evidence>
<evidence type="ECO:0000256" key="5">
    <source>
        <dbReference type="ARBA" id="ARBA00022801"/>
    </source>
</evidence>
<dbReference type="GO" id="GO:0004298">
    <property type="term" value="F:threonine-type endopeptidase activity"/>
    <property type="evidence" value="ECO:0007669"/>
    <property type="project" value="UniProtKB-UniRule"/>
</dbReference>
<evidence type="ECO:0000256" key="1">
    <source>
        <dbReference type="ARBA" id="ARBA00001198"/>
    </source>
</evidence>
<keyword evidence="2" id="KW-0963">Cytoplasm</keyword>
<organism evidence="10 11">
    <name type="scientific">Propionibacterium cyclohexanicum</name>
    <dbReference type="NCBI Taxonomy" id="64702"/>
    <lineage>
        <taxon>Bacteria</taxon>
        <taxon>Bacillati</taxon>
        <taxon>Actinomycetota</taxon>
        <taxon>Actinomycetes</taxon>
        <taxon>Propionibacteriales</taxon>
        <taxon>Propionibacteriaceae</taxon>
        <taxon>Propionibacterium</taxon>
    </lineage>
</organism>
<keyword evidence="6" id="KW-0068">Autocatalytic cleavage</keyword>
<dbReference type="InterPro" id="IPR029055">
    <property type="entry name" value="Ntn_hydrolases_N"/>
</dbReference>
<dbReference type="InterPro" id="IPR023333">
    <property type="entry name" value="Proteasome_suB-type"/>
</dbReference>
<proteinExistence type="predicted"/>
<evidence type="ECO:0000256" key="9">
    <source>
        <dbReference type="NCBIfam" id="TIGR03690"/>
    </source>
</evidence>
<dbReference type="PROSITE" id="PS51476">
    <property type="entry name" value="PROTEASOME_BETA_2"/>
    <property type="match status" value="1"/>
</dbReference>
<dbReference type="AlphaFoldDB" id="A0A1H9Q1T5"/>
<gene>
    <name evidence="10" type="ORF">SAMN05443377_10264</name>
</gene>
<dbReference type="SUPFAM" id="SSF56235">
    <property type="entry name" value="N-terminal nucleophile aminohydrolases (Ntn hydrolases)"/>
    <property type="match status" value="1"/>
</dbReference>
<evidence type="ECO:0000256" key="3">
    <source>
        <dbReference type="ARBA" id="ARBA00022670"/>
    </source>
</evidence>
<dbReference type="GO" id="GO:0005839">
    <property type="term" value="C:proteasome core complex"/>
    <property type="evidence" value="ECO:0007669"/>
    <property type="project" value="UniProtKB-UniRule"/>
</dbReference>
<dbReference type="CDD" id="cd01906">
    <property type="entry name" value="proteasome_protease_HslV"/>
    <property type="match status" value="1"/>
</dbReference>
<dbReference type="EMBL" id="FOGZ01000002">
    <property type="protein sequence ID" value="SER54045.1"/>
    <property type="molecule type" value="Genomic_DNA"/>
</dbReference>
<evidence type="ECO:0000256" key="8">
    <source>
        <dbReference type="ARBA" id="ARBA00023145"/>
    </source>
</evidence>
<dbReference type="NCBIfam" id="TIGR03690">
    <property type="entry name" value="20S_bact_beta"/>
    <property type="match status" value="1"/>
</dbReference>
<keyword evidence="4" id="KW-0888">Threonine protease</keyword>
<dbReference type="InterPro" id="IPR022483">
    <property type="entry name" value="PSB_actinobac"/>
</dbReference>
<reference evidence="10 11" key="1">
    <citation type="submission" date="2016-10" db="EMBL/GenBank/DDBJ databases">
        <authorList>
            <person name="de Groot N.N."/>
        </authorList>
    </citation>
    <scope>NUCLEOTIDE SEQUENCE [LARGE SCALE GENOMIC DNA]</scope>
    <source>
        <strain evidence="10 11">DSM 16859</strain>
    </source>
</reference>
<keyword evidence="5" id="KW-0378">Hydrolase</keyword>
<dbReference type="PANTHER" id="PTHR32194:SF0">
    <property type="entry name" value="ATP-DEPENDENT PROTEASE SUBUNIT HSLV"/>
    <property type="match status" value="1"/>
</dbReference>
<keyword evidence="11" id="KW-1185">Reference proteome</keyword>
<keyword evidence="7 10" id="KW-0647">Proteasome</keyword>
<evidence type="ECO:0000313" key="11">
    <source>
        <dbReference type="Proteomes" id="UP000198815"/>
    </source>
</evidence>
<dbReference type="Proteomes" id="UP000198815">
    <property type="component" value="Unassembled WGS sequence"/>
</dbReference>
<dbReference type="GO" id="GO:0010498">
    <property type="term" value="P:proteasomal protein catabolic process"/>
    <property type="evidence" value="ECO:0007669"/>
    <property type="project" value="UniProtKB-UniRule"/>
</dbReference>
<dbReference type="GO" id="GO:0005737">
    <property type="term" value="C:cytoplasm"/>
    <property type="evidence" value="ECO:0007669"/>
    <property type="project" value="TreeGrafter"/>
</dbReference>
<evidence type="ECO:0000256" key="7">
    <source>
        <dbReference type="ARBA" id="ARBA00022942"/>
    </source>
</evidence>
<keyword evidence="8" id="KW-0865">Zymogen</keyword>
<accession>A0A1H9Q1T5</accession>
<protein>
    <recommendedName>
        <fullName evidence="9">Proteasome subunit beta</fullName>
        <ecNumber evidence="9">3.4.25.1</ecNumber>
    </recommendedName>
</protein>
<dbReference type="PANTHER" id="PTHR32194">
    <property type="entry name" value="METALLOPROTEASE TLDD"/>
    <property type="match status" value="1"/>
</dbReference>
<dbReference type="InterPro" id="IPR001353">
    <property type="entry name" value="Proteasome_sua/b"/>
</dbReference>
<dbReference type="Pfam" id="PF00227">
    <property type="entry name" value="Proteasome"/>
    <property type="match status" value="1"/>
</dbReference>
<sequence>MSTLGPMHDPRQLGSSFMELVRSVDPQLLPGAATVSSAALSPQATTIVAVCHDGGVVMAGDRRATRGNEIAQRDIEKVFPADDHTLVGIAGAAGFAMDLARLFAVELSHYEKIEGAPLSFDGKANRLGVLVRANLSLAMQGLVVVPLFAGWDGRSQRGRIVEYDATGGHYEEKGFAAIGSGASFARGSLKKLFRLDFDENRAALACIQALFDAADEDSATGGPDIARGLYPVVLSAGRQGVRRWSGEQVAELSSRLIEARMLRPDGPEAPLP</sequence>
<dbReference type="OrthoDB" id="5174038at2"/>